<evidence type="ECO:0000313" key="2">
    <source>
        <dbReference type="EMBL" id="MBB4619388.1"/>
    </source>
</evidence>
<name>A0A7W7ALT0_9SPHN</name>
<dbReference type="InterPro" id="IPR050259">
    <property type="entry name" value="SDR"/>
</dbReference>
<dbReference type="GO" id="GO:0004316">
    <property type="term" value="F:3-oxoacyl-[acyl-carrier-protein] reductase (NADPH) activity"/>
    <property type="evidence" value="ECO:0007669"/>
    <property type="project" value="UniProtKB-EC"/>
</dbReference>
<protein>
    <submittedName>
        <fullName evidence="2">3-oxoacyl-[acyl-carrier protein] reductase</fullName>
        <ecNumber evidence="2">1.1.1.100</ecNumber>
    </submittedName>
</protein>
<dbReference type="PRINTS" id="PR00081">
    <property type="entry name" value="GDHRDH"/>
</dbReference>
<keyword evidence="3" id="KW-1185">Reference proteome</keyword>
<dbReference type="InterPro" id="IPR002347">
    <property type="entry name" value="SDR_fam"/>
</dbReference>
<dbReference type="SUPFAM" id="SSF51735">
    <property type="entry name" value="NAD(P)-binding Rossmann-fold domains"/>
    <property type="match status" value="1"/>
</dbReference>
<dbReference type="Pfam" id="PF13561">
    <property type="entry name" value="adh_short_C2"/>
    <property type="match status" value="1"/>
</dbReference>
<keyword evidence="2" id="KW-0560">Oxidoreductase</keyword>
<dbReference type="EC" id="1.1.1.100" evidence="2"/>
<organism evidence="2 3">
    <name type="scientific">Sphingomonas abaci</name>
    <dbReference type="NCBI Taxonomy" id="237611"/>
    <lineage>
        <taxon>Bacteria</taxon>
        <taxon>Pseudomonadati</taxon>
        <taxon>Pseudomonadota</taxon>
        <taxon>Alphaproteobacteria</taxon>
        <taxon>Sphingomonadales</taxon>
        <taxon>Sphingomonadaceae</taxon>
        <taxon>Sphingomonas</taxon>
    </lineage>
</organism>
<accession>A0A7W7ALT0</accession>
<proteinExistence type="inferred from homology"/>
<gene>
    <name evidence="2" type="ORF">GGQ96_003541</name>
</gene>
<dbReference type="Gene3D" id="3.40.50.720">
    <property type="entry name" value="NAD(P)-binding Rossmann-like Domain"/>
    <property type="match status" value="1"/>
</dbReference>
<comment type="caution">
    <text evidence="2">The sequence shown here is derived from an EMBL/GenBank/DDBJ whole genome shotgun (WGS) entry which is preliminary data.</text>
</comment>
<dbReference type="PANTHER" id="PTHR42879">
    <property type="entry name" value="3-OXOACYL-(ACYL-CARRIER-PROTEIN) REDUCTASE"/>
    <property type="match status" value="1"/>
</dbReference>
<evidence type="ECO:0000313" key="3">
    <source>
        <dbReference type="Proteomes" id="UP000574769"/>
    </source>
</evidence>
<comment type="similarity">
    <text evidence="1">Belongs to the short-chain dehydrogenases/reductases (SDR) family.</text>
</comment>
<evidence type="ECO:0000256" key="1">
    <source>
        <dbReference type="ARBA" id="ARBA00006484"/>
    </source>
</evidence>
<dbReference type="Proteomes" id="UP000574769">
    <property type="component" value="Unassembled WGS sequence"/>
</dbReference>
<sequence length="260" mass="26292">MDLGIAGRTAIVCASSHGLGRACAFALARAGCRLVVNGRDAGDGAATAAAIRAETGATVTFVPGDLGDADVRAALVEAAGGAVDILVNNNGGPPARDFRQLDGAAIHAGVEANMVVPIDMVRRTVDGMAERGWGRILCITSASVKQPLAGLDLSSGARIGLTGFLAGVARQVAGSGVTINFLLPGAFATRRIDALNRTAAQAAGIAPEEALERRRRAIPAGRLGEPDEFGATCAFLCSDRAGYITGQSILIDGGAYPGVL</sequence>
<dbReference type="RefSeq" id="WP_184116706.1">
    <property type="nucleotide sequence ID" value="NZ_JACHNY010000009.1"/>
</dbReference>
<reference evidence="2 3" key="1">
    <citation type="submission" date="2020-08" db="EMBL/GenBank/DDBJ databases">
        <title>Genomic Encyclopedia of Type Strains, Phase IV (KMG-IV): sequencing the most valuable type-strain genomes for metagenomic binning, comparative biology and taxonomic classification.</title>
        <authorList>
            <person name="Goeker M."/>
        </authorList>
    </citation>
    <scope>NUCLEOTIDE SEQUENCE [LARGE SCALE GENOMIC DNA]</scope>
    <source>
        <strain evidence="2 3">DSM 15867</strain>
    </source>
</reference>
<dbReference type="EMBL" id="JACHNY010000009">
    <property type="protein sequence ID" value="MBB4619388.1"/>
    <property type="molecule type" value="Genomic_DNA"/>
</dbReference>
<dbReference type="AlphaFoldDB" id="A0A7W7ALT0"/>
<dbReference type="PANTHER" id="PTHR42879:SF6">
    <property type="entry name" value="NADPH-DEPENDENT REDUCTASE BACG"/>
    <property type="match status" value="1"/>
</dbReference>
<dbReference type="InterPro" id="IPR036291">
    <property type="entry name" value="NAD(P)-bd_dom_sf"/>
</dbReference>